<evidence type="ECO:0000256" key="1">
    <source>
        <dbReference type="SAM" id="MobiDB-lite"/>
    </source>
</evidence>
<sequence length="395" mass="41665">MEFAFIPRASFLLPPLSRPFSFQSSEMHPTTRSFFVLLLATTTLLKTNAQATGTYPATPLASKHFAYPTGIPFQADTDPNLIRGSQSGYNLCNSTTEGKSSLCQTSFLNALDDFCLWAPPKPNSLIADTEGEEVAWCTKPGRGTRLIPAGALQGVQFIRTPDYVQVVGFIDQTFINLMSDDSGGELDPHGADLRGNPLGGLVYSTAWSDDNDSYTQVIEWHNFMGGNQFCFKACDPSKSNAANYCQHVFDRIGCSYNAPNNAQNGTFEACLGDNQDFPGIYTSNGAVLTYTQPPERLGPISTMPYDPKVPSSSSCTQYSSAQLFSALGTATSSASASATASGSENSEAKTGSGSQTKSGASAGASATGTSSGAEALGVSLVSMVLGVVFATVFLA</sequence>
<reference evidence="2" key="1">
    <citation type="submission" date="2020-05" db="EMBL/GenBank/DDBJ databases">
        <title>Mycena genomes resolve the evolution of fungal bioluminescence.</title>
        <authorList>
            <person name="Tsai I.J."/>
        </authorList>
    </citation>
    <scope>NUCLEOTIDE SEQUENCE</scope>
    <source>
        <strain evidence="2">CCC161011</strain>
    </source>
</reference>
<evidence type="ECO:0008006" key="4">
    <source>
        <dbReference type="Google" id="ProtNLM"/>
    </source>
</evidence>
<gene>
    <name evidence="2" type="ORF">MVEN_01352300</name>
</gene>
<evidence type="ECO:0000313" key="2">
    <source>
        <dbReference type="EMBL" id="KAF7350468.1"/>
    </source>
</evidence>
<accession>A0A8H6XZH5</accession>
<comment type="caution">
    <text evidence="2">The sequence shown here is derived from an EMBL/GenBank/DDBJ whole genome shotgun (WGS) entry which is preliminary data.</text>
</comment>
<protein>
    <recommendedName>
        <fullName evidence="4">Macrofage activating glycoprotein</fullName>
    </recommendedName>
</protein>
<organism evidence="2 3">
    <name type="scientific">Mycena venus</name>
    <dbReference type="NCBI Taxonomy" id="2733690"/>
    <lineage>
        <taxon>Eukaryota</taxon>
        <taxon>Fungi</taxon>
        <taxon>Dikarya</taxon>
        <taxon>Basidiomycota</taxon>
        <taxon>Agaricomycotina</taxon>
        <taxon>Agaricomycetes</taxon>
        <taxon>Agaricomycetidae</taxon>
        <taxon>Agaricales</taxon>
        <taxon>Marasmiineae</taxon>
        <taxon>Mycenaceae</taxon>
        <taxon>Mycena</taxon>
    </lineage>
</organism>
<dbReference type="AlphaFoldDB" id="A0A8H6XZH5"/>
<proteinExistence type="predicted"/>
<evidence type="ECO:0000313" key="3">
    <source>
        <dbReference type="Proteomes" id="UP000620124"/>
    </source>
</evidence>
<name>A0A8H6XZH5_9AGAR</name>
<dbReference type="OrthoDB" id="2564904at2759"/>
<keyword evidence="3" id="KW-1185">Reference proteome</keyword>
<dbReference type="EMBL" id="JACAZI010000010">
    <property type="protein sequence ID" value="KAF7350468.1"/>
    <property type="molecule type" value="Genomic_DNA"/>
</dbReference>
<feature type="region of interest" description="Disordered" evidence="1">
    <location>
        <begin position="337"/>
        <end position="366"/>
    </location>
</feature>
<dbReference type="Proteomes" id="UP000620124">
    <property type="component" value="Unassembled WGS sequence"/>
</dbReference>